<organism evidence="1">
    <name type="scientific">Magallana gigas</name>
    <name type="common">Pacific oyster</name>
    <name type="synonym">Crassostrea gigas</name>
    <dbReference type="NCBI Taxonomy" id="29159"/>
    <lineage>
        <taxon>Eukaryota</taxon>
        <taxon>Metazoa</taxon>
        <taxon>Spiralia</taxon>
        <taxon>Lophotrochozoa</taxon>
        <taxon>Mollusca</taxon>
        <taxon>Bivalvia</taxon>
        <taxon>Autobranchia</taxon>
        <taxon>Pteriomorphia</taxon>
        <taxon>Ostreida</taxon>
        <taxon>Ostreoidea</taxon>
        <taxon>Ostreidae</taxon>
        <taxon>Magallana</taxon>
    </lineage>
</organism>
<sequence>MLNECSYVNVDVRCPIYDVLLTVNNAGNVKKHHSLGLNQPKFSFKAIIEHGTHTAKRQSRNERTSDSISKKYDNIKQRAKDKIDGIRRPKTGGGPPPAPLTQAEEALYQAMDTRPTIVGLVGGIDTDEKRSTMETKKRKMPQRERLEEMEIQNLTLENEKLSEEIKKLLLEQRKLEKEEKKLQTEIDFIVIKKSYEICKLNAEFPECLLDITCI</sequence>
<gene>
    <name evidence="1" type="ORF">CGI_10005079</name>
</gene>
<accession>K1PAR6</accession>
<reference evidence="1" key="1">
    <citation type="journal article" date="2012" name="Nature">
        <title>The oyster genome reveals stress adaptation and complexity of shell formation.</title>
        <authorList>
            <person name="Zhang G."/>
            <person name="Fang X."/>
            <person name="Guo X."/>
            <person name="Li L."/>
            <person name="Luo R."/>
            <person name="Xu F."/>
            <person name="Yang P."/>
            <person name="Zhang L."/>
            <person name="Wang X."/>
            <person name="Qi H."/>
            <person name="Xiong Z."/>
            <person name="Que H."/>
            <person name="Xie Y."/>
            <person name="Holland P.W."/>
            <person name="Paps J."/>
            <person name="Zhu Y."/>
            <person name="Wu F."/>
            <person name="Chen Y."/>
            <person name="Wang J."/>
            <person name="Peng C."/>
            <person name="Meng J."/>
            <person name="Yang L."/>
            <person name="Liu J."/>
            <person name="Wen B."/>
            <person name="Zhang N."/>
            <person name="Huang Z."/>
            <person name="Zhu Q."/>
            <person name="Feng Y."/>
            <person name="Mount A."/>
            <person name="Hedgecock D."/>
            <person name="Xu Z."/>
            <person name="Liu Y."/>
            <person name="Domazet-Loso T."/>
            <person name="Du Y."/>
            <person name="Sun X."/>
            <person name="Zhang S."/>
            <person name="Liu B."/>
            <person name="Cheng P."/>
            <person name="Jiang X."/>
            <person name="Li J."/>
            <person name="Fan D."/>
            <person name="Wang W."/>
            <person name="Fu W."/>
            <person name="Wang T."/>
            <person name="Wang B."/>
            <person name="Zhang J."/>
            <person name="Peng Z."/>
            <person name="Li Y."/>
            <person name="Li N."/>
            <person name="Wang J."/>
            <person name="Chen M."/>
            <person name="He Y."/>
            <person name="Tan F."/>
            <person name="Song X."/>
            <person name="Zheng Q."/>
            <person name="Huang R."/>
            <person name="Yang H."/>
            <person name="Du X."/>
            <person name="Chen L."/>
            <person name="Yang M."/>
            <person name="Gaffney P.M."/>
            <person name="Wang S."/>
            <person name="Luo L."/>
            <person name="She Z."/>
            <person name="Ming Y."/>
            <person name="Huang W."/>
            <person name="Zhang S."/>
            <person name="Huang B."/>
            <person name="Zhang Y."/>
            <person name="Qu T."/>
            <person name="Ni P."/>
            <person name="Miao G."/>
            <person name="Wang J."/>
            <person name="Wang Q."/>
            <person name="Steinberg C.E."/>
            <person name="Wang H."/>
            <person name="Li N."/>
            <person name="Qian L."/>
            <person name="Zhang G."/>
            <person name="Li Y."/>
            <person name="Yang H."/>
            <person name="Liu X."/>
            <person name="Wang J."/>
            <person name="Yin Y."/>
            <person name="Wang J."/>
        </authorList>
    </citation>
    <scope>NUCLEOTIDE SEQUENCE [LARGE SCALE GENOMIC DNA]</scope>
    <source>
        <strain evidence="1">05x7-T-G4-1.051#20</strain>
    </source>
</reference>
<name>K1PAR6_MAGGI</name>
<dbReference type="HOGENOM" id="CLU_1290080_0_0_1"/>
<dbReference type="EMBL" id="JH818722">
    <property type="protein sequence ID" value="EKC20892.1"/>
    <property type="molecule type" value="Genomic_DNA"/>
</dbReference>
<evidence type="ECO:0000313" key="1">
    <source>
        <dbReference type="EMBL" id="EKC20892.1"/>
    </source>
</evidence>
<dbReference type="AlphaFoldDB" id="K1PAR6"/>
<dbReference type="InParanoid" id="K1PAR6"/>
<protein>
    <submittedName>
        <fullName evidence="1">Uncharacterized protein</fullName>
    </submittedName>
</protein>
<proteinExistence type="predicted"/>